<dbReference type="STRING" id="658187.LDG_8410"/>
<feature type="chain" id="PRO_5003521383" evidence="1">
    <location>
        <begin position="20"/>
        <end position="128"/>
    </location>
</feature>
<dbReference type="EMBL" id="JH413847">
    <property type="protein sequence ID" value="EHL29449.1"/>
    <property type="molecule type" value="Genomic_DNA"/>
</dbReference>
<name>G9ESY2_9GAMM</name>
<dbReference type="OrthoDB" id="5639313at2"/>
<dbReference type="HOGENOM" id="CLU_1947791_0_0_6"/>
<organism evidence="2 3">
    <name type="scientific">Legionella drancourtii LLAP12</name>
    <dbReference type="NCBI Taxonomy" id="658187"/>
    <lineage>
        <taxon>Bacteria</taxon>
        <taxon>Pseudomonadati</taxon>
        <taxon>Pseudomonadota</taxon>
        <taxon>Gammaproteobacteria</taxon>
        <taxon>Legionellales</taxon>
        <taxon>Legionellaceae</taxon>
        <taxon>Legionella</taxon>
    </lineage>
</organism>
<dbReference type="InParanoid" id="G9ESY2"/>
<keyword evidence="3" id="KW-1185">Reference proteome</keyword>
<dbReference type="AlphaFoldDB" id="G9ESY2"/>
<proteinExistence type="predicted"/>
<reference evidence="2 3" key="1">
    <citation type="journal article" date="2011" name="BMC Genomics">
        <title>Insight into cross-talk between intra-amoebal pathogens.</title>
        <authorList>
            <person name="Gimenez G."/>
            <person name="Bertelli C."/>
            <person name="Moliner C."/>
            <person name="Robert C."/>
            <person name="Raoult D."/>
            <person name="Fournier P.E."/>
            <person name="Greub G."/>
        </authorList>
    </citation>
    <scope>NUCLEOTIDE SEQUENCE [LARGE SCALE GENOMIC DNA]</scope>
    <source>
        <strain evidence="2 3">LLAP12</strain>
    </source>
</reference>
<sequence>MKKWMMLAASSFMVMNAHANEAYCGYKDYFRLSDSSHPAIYIVSGFSDQDIVLQIIGPRSFVIRDSYQCRSGYAHVTVAYDSANWCVLDIKDGPFMNHPTVNASCNGIRYINTEYDGFNSYSYTINLD</sequence>
<accession>G9ESY2</accession>
<feature type="signal peptide" evidence="1">
    <location>
        <begin position="1"/>
        <end position="19"/>
    </location>
</feature>
<evidence type="ECO:0000313" key="2">
    <source>
        <dbReference type="EMBL" id="EHL29449.1"/>
    </source>
</evidence>
<protein>
    <submittedName>
        <fullName evidence="2">Uncharacterized protein</fullName>
    </submittedName>
</protein>
<evidence type="ECO:0000256" key="1">
    <source>
        <dbReference type="SAM" id="SignalP"/>
    </source>
</evidence>
<evidence type="ECO:0000313" key="3">
    <source>
        <dbReference type="Proteomes" id="UP000002770"/>
    </source>
</evidence>
<dbReference type="eggNOG" id="ENOG5030P39">
    <property type="taxonomic scope" value="Bacteria"/>
</dbReference>
<keyword evidence="1" id="KW-0732">Signal</keyword>
<dbReference type="RefSeq" id="WP_006872286.1">
    <property type="nucleotide sequence ID" value="NZ_JH413847.1"/>
</dbReference>
<dbReference type="Proteomes" id="UP000002770">
    <property type="component" value="Unassembled WGS sequence"/>
</dbReference>
<gene>
    <name evidence="2" type="ORF">LDG_8410</name>
</gene>